<dbReference type="EMBL" id="VFMM01000004">
    <property type="protein sequence ID" value="TQJ00085.1"/>
    <property type="molecule type" value="Genomic_DNA"/>
</dbReference>
<dbReference type="RefSeq" id="WP_202878689.1">
    <property type="nucleotide sequence ID" value="NZ_BAAAKA010000006.1"/>
</dbReference>
<evidence type="ECO:0000313" key="2">
    <source>
        <dbReference type="Proteomes" id="UP000316298"/>
    </source>
</evidence>
<dbReference type="Gene3D" id="3.10.450.50">
    <property type="match status" value="1"/>
</dbReference>
<keyword evidence="2" id="KW-1185">Reference proteome</keyword>
<dbReference type="Proteomes" id="UP000316298">
    <property type="component" value="Unassembled WGS sequence"/>
</dbReference>
<evidence type="ECO:0008006" key="3">
    <source>
        <dbReference type="Google" id="ProtNLM"/>
    </source>
</evidence>
<sequence>MNINTAQELAHRYVAVWNEPDADTRRTAVEALWTDDGVHLLEPPEEIVKRATEIGVSATLQARGHAELVQRVNTAYGEFVAPGQYEFVPHGEVAVLDDMVKLRWAMVPAGGGEPLAIGIDLLLVAPDGRIRTDYQFIEA</sequence>
<reference evidence="1 2" key="1">
    <citation type="submission" date="2019-06" db="EMBL/GenBank/DDBJ databases">
        <title>Sequencing the genomes of 1000 actinobacteria strains.</title>
        <authorList>
            <person name="Klenk H.-P."/>
        </authorList>
    </citation>
    <scope>NUCLEOTIDE SEQUENCE [LARGE SCALE GENOMIC DNA]</scope>
    <source>
        <strain evidence="1 2">DSM 17305</strain>
    </source>
</reference>
<dbReference type="InterPro" id="IPR032710">
    <property type="entry name" value="NTF2-like_dom_sf"/>
</dbReference>
<comment type="caution">
    <text evidence="1">The sequence shown here is derived from an EMBL/GenBank/DDBJ whole genome shotgun (WGS) entry which is preliminary data.</text>
</comment>
<organism evidence="1 2">
    <name type="scientific">Kribbella jejuensis</name>
    <dbReference type="NCBI Taxonomy" id="236068"/>
    <lineage>
        <taxon>Bacteria</taxon>
        <taxon>Bacillati</taxon>
        <taxon>Actinomycetota</taxon>
        <taxon>Actinomycetes</taxon>
        <taxon>Propionibacteriales</taxon>
        <taxon>Kribbellaceae</taxon>
        <taxon>Kribbella</taxon>
    </lineage>
</organism>
<proteinExistence type="predicted"/>
<gene>
    <name evidence="1" type="ORF">FB475_7077</name>
</gene>
<name>A0A542DAM5_9ACTN</name>
<accession>A0A542DAM5</accession>
<protein>
    <recommendedName>
        <fullName evidence="3">SnoaL-like protein</fullName>
    </recommendedName>
</protein>
<dbReference type="SUPFAM" id="SSF54427">
    <property type="entry name" value="NTF2-like"/>
    <property type="match status" value="1"/>
</dbReference>
<dbReference type="AlphaFoldDB" id="A0A542DAM5"/>
<evidence type="ECO:0000313" key="1">
    <source>
        <dbReference type="EMBL" id="TQJ00085.1"/>
    </source>
</evidence>